<keyword evidence="2" id="KW-0813">Transport</keyword>
<protein>
    <submittedName>
        <fullName evidence="5">ABC transporter substrate-binding protein</fullName>
    </submittedName>
</protein>
<dbReference type="GO" id="GO:0055052">
    <property type="term" value="C:ATP-binding cassette (ABC) transporter complex, substrate-binding subunit-containing"/>
    <property type="evidence" value="ECO:0007669"/>
    <property type="project" value="TreeGrafter"/>
</dbReference>
<dbReference type="PANTHER" id="PTHR30061:SF50">
    <property type="entry name" value="MALTOSE_MALTODEXTRIN-BINDING PERIPLASMIC PROTEIN"/>
    <property type="match status" value="1"/>
</dbReference>
<dbReference type="GO" id="GO:0015768">
    <property type="term" value="P:maltose transport"/>
    <property type="evidence" value="ECO:0007669"/>
    <property type="project" value="TreeGrafter"/>
</dbReference>
<evidence type="ECO:0000256" key="3">
    <source>
        <dbReference type="ARBA" id="ARBA00022729"/>
    </source>
</evidence>
<evidence type="ECO:0000256" key="4">
    <source>
        <dbReference type="SAM" id="SignalP"/>
    </source>
</evidence>
<dbReference type="Gene3D" id="3.40.190.10">
    <property type="entry name" value="Periplasmic binding protein-like II"/>
    <property type="match status" value="2"/>
</dbReference>
<evidence type="ECO:0000256" key="2">
    <source>
        <dbReference type="ARBA" id="ARBA00022448"/>
    </source>
</evidence>
<organism evidence="5 6">
    <name type="scientific">Salicibibacter kimchii</name>
    <dbReference type="NCBI Taxonomy" id="2099786"/>
    <lineage>
        <taxon>Bacteria</taxon>
        <taxon>Bacillati</taxon>
        <taxon>Bacillota</taxon>
        <taxon>Bacilli</taxon>
        <taxon>Bacillales</taxon>
        <taxon>Bacillaceae</taxon>
        <taxon>Salicibibacter</taxon>
    </lineage>
</organism>
<accession>A0A345BYC9</accession>
<dbReference type="PANTHER" id="PTHR30061">
    <property type="entry name" value="MALTOSE-BINDING PERIPLASMIC PROTEIN"/>
    <property type="match status" value="1"/>
</dbReference>
<dbReference type="Proteomes" id="UP000252100">
    <property type="component" value="Chromosome"/>
</dbReference>
<dbReference type="EMBL" id="CP031092">
    <property type="protein sequence ID" value="AXF55960.1"/>
    <property type="molecule type" value="Genomic_DNA"/>
</dbReference>
<dbReference type="KEGG" id="rue:DT065_07925"/>
<evidence type="ECO:0000313" key="6">
    <source>
        <dbReference type="Proteomes" id="UP000252100"/>
    </source>
</evidence>
<reference evidence="5 6" key="1">
    <citation type="journal article" date="2018" name="J. Microbiol.">
        <title>Salicibibacter kimchii gen. nov., sp. nov., a moderately halophilic and alkalitolerant bacterium in the family Bacillaceae, isolated from kimchi.</title>
        <authorList>
            <person name="Jang J.Y."/>
            <person name="Oh Y.J."/>
            <person name="Lim S.K."/>
            <person name="Park H.K."/>
            <person name="Lee C."/>
            <person name="Kim J.Y."/>
            <person name="Lee M.A."/>
            <person name="Choi H.J."/>
        </authorList>
    </citation>
    <scope>NUCLEOTIDE SEQUENCE [LARGE SCALE GENOMIC DNA]</scope>
    <source>
        <strain evidence="5 6">NKC1-1</strain>
    </source>
</reference>
<dbReference type="GO" id="GO:0042956">
    <property type="term" value="P:maltodextrin transmembrane transport"/>
    <property type="evidence" value="ECO:0007669"/>
    <property type="project" value="TreeGrafter"/>
</dbReference>
<evidence type="ECO:0000256" key="1">
    <source>
        <dbReference type="ARBA" id="ARBA00008520"/>
    </source>
</evidence>
<dbReference type="SUPFAM" id="SSF53850">
    <property type="entry name" value="Periplasmic binding protein-like II"/>
    <property type="match status" value="1"/>
</dbReference>
<dbReference type="GO" id="GO:1901982">
    <property type="term" value="F:maltose binding"/>
    <property type="evidence" value="ECO:0007669"/>
    <property type="project" value="TreeGrafter"/>
</dbReference>
<feature type="signal peptide" evidence="4">
    <location>
        <begin position="1"/>
        <end position="18"/>
    </location>
</feature>
<dbReference type="CDD" id="cd14748">
    <property type="entry name" value="PBP2_UgpB"/>
    <property type="match status" value="1"/>
</dbReference>
<name>A0A345BYC9_9BACI</name>
<dbReference type="RefSeq" id="WP_114372312.1">
    <property type="nucleotide sequence ID" value="NZ_CP031092.1"/>
</dbReference>
<keyword evidence="6" id="KW-1185">Reference proteome</keyword>
<evidence type="ECO:0000313" key="5">
    <source>
        <dbReference type="EMBL" id="AXF55960.1"/>
    </source>
</evidence>
<dbReference type="Pfam" id="PF13416">
    <property type="entry name" value="SBP_bac_8"/>
    <property type="match status" value="1"/>
</dbReference>
<proteinExistence type="inferred from homology"/>
<sequence length="430" mass="47174">MRKLSSALLTTTALFLMAACTNEGEGASGSTETSGDDGPIEIEYWYAFGDKIGENNEALVEEFNESQDEIVVNAHYQGDYEDLHSQTQAGVAAGDAPHVTLNEIASMGAFAQSGMTEDLTLYIEEDNVDLDDYVEGLMGNSYIDDGIYGLPYLRSTPILYLNATMLEEEGLDPAGPENWDEFQEYANTLTEGDRVGMTMPVDIWFYEGFVRQNGDSVLSEDETEAAFNSEAGVGALEFLQDMYDEGSLKVPTGDEAGDIALQDFTNEQAGMAFSSTANLTNYMDIAEESGFELNTTFMPANEQYGTPTGGANLVMIADQPEEEKQAAWEFIKWMTEPEQTITASTNTGYLPMRESATESEEMQALYEETPQYEVAVEQLEYAVARPLNPNYVEVTNLMQDAITLALIDENVSAQEALDDAAEQANGILQQ</sequence>
<dbReference type="AlphaFoldDB" id="A0A345BYC9"/>
<keyword evidence="3 4" id="KW-0732">Signal</keyword>
<gene>
    <name evidence="5" type="ORF">DT065_07925</name>
</gene>
<feature type="chain" id="PRO_5038338994" evidence="4">
    <location>
        <begin position="19"/>
        <end position="430"/>
    </location>
</feature>
<dbReference type="InterPro" id="IPR006059">
    <property type="entry name" value="SBP"/>
</dbReference>
<dbReference type="PROSITE" id="PS51257">
    <property type="entry name" value="PROKAR_LIPOPROTEIN"/>
    <property type="match status" value="1"/>
</dbReference>
<dbReference type="OrthoDB" id="9795467at2"/>
<comment type="similarity">
    <text evidence="1">Belongs to the bacterial solute-binding protein 1 family.</text>
</comment>